<reference evidence="3 4" key="1">
    <citation type="journal article" date="2013" name="Int. J. Syst. Evol. Microbiol.">
        <title>Marinoscillum luteum sp. nov., isolated from marine sediment.</title>
        <authorList>
            <person name="Cha I.T."/>
            <person name="Park S.J."/>
            <person name="Kim S.J."/>
            <person name="Kim J.G."/>
            <person name="Jung M.Y."/>
            <person name="Shin K.S."/>
            <person name="Kwon K.K."/>
            <person name="Yang S.H."/>
            <person name="Seo Y.S."/>
            <person name="Rhee S.K."/>
        </authorList>
    </citation>
    <scope>NUCLEOTIDE SEQUENCE [LARGE SCALE GENOMIC DNA]</scope>
    <source>
        <strain evidence="3 4">KCTC 23939</strain>
    </source>
</reference>
<dbReference type="Gene3D" id="3.20.20.220">
    <property type="match status" value="1"/>
</dbReference>
<evidence type="ECO:0000259" key="2">
    <source>
        <dbReference type="Pfam" id="PF01619"/>
    </source>
</evidence>
<gene>
    <name evidence="3" type="ORF">ACHKAR_15305</name>
</gene>
<keyword evidence="4" id="KW-1185">Reference proteome</keyword>
<dbReference type="RefSeq" id="WP_159583440.1">
    <property type="nucleotide sequence ID" value="NZ_JBIPKE010000019.1"/>
</dbReference>
<evidence type="ECO:0000256" key="1">
    <source>
        <dbReference type="ARBA" id="ARBA00023002"/>
    </source>
</evidence>
<protein>
    <submittedName>
        <fullName evidence="3">Proline dehydrogenase family protein</fullName>
    </submittedName>
</protein>
<proteinExistence type="predicted"/>
<name>A0ABW7NBF0_9BACT</name>
<dbReference type="Pfam" id="PF01619">
    <property type="entry name" value="Pro_dh"/>
    <property type="match status" value="1"/>
</dbReference>
<comment type="caution">
    <text evidence="3">The sequence shown here is derived from an EMBL/GenBank/DDBJ whole genome shotgun (WGS) entry which is preliminary data.</text>
</comment>
<keyword evidence="1" id="KW-0560">Oxidoreductase</keyword>
<feature type="domain" description="Proline dehydrogenase" evidence="2">
    <location>
        <begin position="85"/>
        <end position="376"/>
    </location>
</feature>
<dbReference type="InterPro" id="IPR002872">
    <property type="entry name" value="Proline_DH_dom"/>
</dbReference>
<evidence type="ECO:0000313" key="4">
    <source>
        <dbReference type="Proteomes" id="UP001610063"/>
    </source>
</evidence>
<evidence type="ECO:0000313" key="3">
    <source>
        <dbReference type="EMBL" id="MFH6984822.1"/>
    </source>
</evidence>
<dbReference type="EMBL" id="JBIPKE010000019">
    <property type="protein sequence ID" value="MFH6984822.1"/>
    <property type="molecule type" value="Genomic_DNA"/>
</dbReference>
<dbReference type="PANTHER" id="PTHR13914:SF0">
    <property type="entry name" value="PROLINE DEHYDROGENASE 1, MITOCHONDRIAL"/>
    <property type="match status" value="1"/>
</dbReference>
<dbReference type="PANTHER" id="PTHR13914">
    <property type="entry name" value="PROLINE OXIDASE"/>
    <property type="match status" value="1"/>
</dbReference>
<sequence>MSENSKINFEDTATAFAHKSTARLRKSHFVFSTMNYPWVVKLGTSVTSAALKMRLPVKGLIRNTLFDQFCGGESIEGSEPRMILLAQSNVKTILDYSVEGEASEDGYDEAVEEALRVSEYAKQHVSIPFCVLKMTGIASTRLMERKQKGEQLTPQEEKRFDRVLERIDTIVGRAVQNDMKFMIDAEESWIQDVIDRITYDLMLKYNKEKPYVYNTYQLYRHEALANMKAGFEEVTKAGCYFAAKLVRGAYMEKERDRAEEKGYPDPIQTNKKETDYDYNQALQFAIEHIDKFALCAGTHNEESCQLLVNLMDTHSIKKSDDRVYFAQLLGMSDNISFKLASLGYNVAKYVPYGPVEKVLPYLFRRADENTSIAGQSGREYSLIRKELKRRRSKS</sequence>
<dbReference type="SUPFAM" id="SSF51730">
    <property type="entry name" value="FAD-linked oxidoreductase"/>
    <property type="match status" value="1"/>
</dbReference>
<dbReference type="InterPro" id="IPR029041">
    <property type="entry name" value="FAD-linked_oxidoreductase-like"/>
</dbReference>
<dbReference type="InterPro" id="IPR015659">
    <property type="entry name" value="Proline_oxidase"/>
</dbReference>
<accession>A0ABW7NBF0</accession>
<organism evidence="3 4">
    <name type="scientific">Marinoscillum luteum</name>
    <dbReference type="NCBI Taxonomy" id="861051"/>
    <lineage>
        <taxon>Bacteria</taxon>
        <taxon>Pseudomonadati</taxon>
        <taxon>Bacteroidota</taxon>
        <taxon>Cytophagia</taxon>
        <taxon>Cytophagales</taxon>
        <taxon>Reichenbachiellaceae</taxon>
        <taxon>Marinoscillum</taxon>
    </lineage>
</organism>
<dbReference type="Proteomes" id="UP001610063">
    <property type="component" value="Unassembled WGS sequence"/>
</dbReference>